<gene>
    <name evidence="4" type="primary">ATP2B1_2</name>
    <name evidence="4" type="ORF">XENOCAPTIV_019341</name>
</gene>
<accession>A0ABV0RSJ1</accession>
<dbReference type="InterPro" id="IPR022141">
    <property type="entry name" value="ATP_Ca_trans_C"/>
</dbReference>
<keyword evidence="2" id="KW-0472">Membrane</keyword>
<reference evidence="4 5" key="1">
    <citation type="submission" date="2021-06" db="EMBL/GenBank/DDBJ databases">
        <authorList>
            <person name="Palmer J.M."/>
        </authorList>
    </citation>
    <scope>NUCLEOTIDE SEQUENCE [LARGE SCALE GENOMIC DNA]</scope>
    <source>
        <strain evidence="4 5">XC_2019</strain>
        <tissue evidence="4">Muscle</tissue>
    </source>
</reference>
<dbReference type="EMBL" id="JAHRIN010058821">
    <property type="protein sequence ID" value="MEQ2211158.1"/>
    <property type="molecule type" value="Genomic_DNA"/>
</dbReference>
<feature type="transmembrane region" description="Helical" evidence="2">
    <location>
        <begin position="12"/>
        <end position="32"/>
    </location>
</feature>
<evidence type="ECO:0000313" key="5">
    <source>
        <dbReference type="Proteomes" id="UP001434883"/>
    </source>
</evidence>
<keyword evidence="2" id="KW-0812">Transmembrane</keyword>
<dbReference type="Pfam" id="PF12424">
    <property type="entry name" value="ATP_Ca_trans_C"/>
    <property type="match status" value="1"/>
</dbReference>
<dbReference type="Proteomes" id="UP001434883">
    <property type="component" value="Unassembled WGS sequence"/>
</dbReference>
<evidence type="ECO:0000256" key="1">
    <source>
        <dbReference type="SAM" id="MobiDB-lite"/>
    </source>
</evidence>
<sequence length="137" mass="15337">MPLLHCAIFDSFHLFYHITSHGVFLPFLIFLSQQIRVVNAFRSSLYEGLEKPDSRTSIHNFMTHPEFRIDDSTPSIPLIDDMDDDSARRRTKYSSQPSSPNKNNNAIDSGINLTIDISKSAASSSPASPLHSLETSL</sequence>
<comment type="caution">
    <text evidence="4">The sequence shown here is derived from an EMBL/GenBank/DDBJ whole genome shotgun (WGS) entry which is preliminary data.</text>
</comment>
<proteinExistence type="predicted"/>
<evidence type="ECO:0000259" key="3">
    <source>
        <dbReference type="Pfam" id="PF12424"/>
    </source>
</evidence>
<feature type="region of interest" description="Disordered" evidence="1">
    <location>
        <begin position="69"/>
        <end position="107"/>
    </location>
</feature>
<name>A0ABV0RSJ1_9TELE</name>
<evidence type="ECO:0000256" key="2">
    <source>
        <dbReference type="SAM" id="Phobius"/>
    </source>
</evidence>
<organism evidence="4 5">
    <name type="scientific">Xenoophorus captivus</name>
    <dbReference type="NCBI Taxonomy" id="1517983"/>
    <lineage>
        <taxon>Eukaryota</taxon>
        <taxon>Metazoa</taxon>
        <taxon>Chordata</taxon>
        <taxon>Craniata</taxon>
        <taxon>Vertebrata</taxon>
        <taxon>Euteleostomi</taxon>
        <taxon>Actinopterygii</taxon>
        <taxon>Neopterygii</taxon>
        <taxon>Teleostei</taxon>
        <taxon>Neoteleostei</taxon>
        <taxon>Acanthomorphata</taxon>
        <taxon>Ovalentaria</taxon>
        <taxon>Atherinomorphae</taxon>
        <taxon>Cyprinodontiformes</taxon>
        <taxon>Goodeidae</taxon>
        <taxon>Xenoophorus</taxon>
    </lineage>
</organism>
<evidence type="ECO:0000313" key="4">
    <source>
        <dbReference type="EMBL" id="MEQ2211158.1"/>
    </source>
</evidence>
<protein>
    <submittedName>
        <fullName evidence="4">ATPase, Ca transporting, plasma membrane</fullName>
    </submittedName>
</protein>
<feature type="compositionally biased region" description="Low complexity" evidence="1">
    <location>
        <begin position="94"/>
        <end position="105"/>
    </location>
</feature>
<keyword evidence="5" id="KW-1185">Reference proteome</keyword>
<keyword evidence="2" id="KW-1133">Transmembrane helix</keyword>
<feature type="domain" description="Plasma membrane calcium transporting P-type ATPase C-terminal" evidence="3">
    <location>
        <begin position="31"/>
        <end position="66"/>
    </location>
</feature>